<dbReference type="PANTHER" id="PTHR47338">
    <property type="entry name" value="ZN(II)2CYS6 TRANSCRIPTION FACTOR (EUROFUNG)-RELATED"/>
    <property type="match status" value="1"/>
</dbReference>
<feature type="compositionally biased region" description="Polar residues" evidence="7">
    <location>
        <begin position="756"/>
        <end position="765"/>
    </location>
</feature>
<dbReference type="PANTHER" id="PTHR47338:SF10">
    <property type="entry name" value="TRANSCRIPTION FACTOR DOMAIN-CONTAINING PROTEIN-RELATED"/>
    <property type="match status" value="1"/>
</dbReference>
<evidence type="ECO:0000256" key="5">
    <source>
        <dbReference type="ARBA" id="ARBA00023163"/>
    </source>
</evidence>
<dbReference type="Gene3D" id="4.10.240.10">
    <property type="entry name" value="Zn(2)-C6 fungal-type DNA-binding domain"/>
    <property type="match status" value="1"/>
</dbReference>
<proteinExistence type="predicted"/>
<dbReference type="InterPro" id="IPR007219">
    <property type="entry name" value="XnlR_reg_dom"/>
</dbReference>
<keyword evidence="5" id="KW-0804">Transcription</keyword>
<keyword evidence="6" id="KW-0539">Nucleus</keyword>
<reference evidence="9 10" key="1">
    <citation type="submission" date="2023-08" db="EMBL/GenBank/DDBJ databases">
        <title>Black Yeasts Isolated from many extreme environments.</title>
        <authorList>
            <person name="Coleine C."/>
            <person name="Stajich J.E."/>
            <person name="Selbmann L."/>
        </authorList>
    </citation>
    <scope>NUCLEOTIDE SEQUENCE [LARGE SCALE GENOMIC DNA]</scope>
    <source>
        <strain evidence="9 10">CCFEE 6328</strain>
    </source>
</reference>
<dbReference type="InterPro" id="IPR036864">
    <property type="entry name" value="Zn2-C6_fun-type_DNA-bd_sf"/>
</dbReference>
<dbReference type="SMART" id="SM00906">
    <property type="entry name" value="Fungal_trans"/>
    <property type="match status" value="1"/>
</dbReference>
<dbReference type="EMBL" id="JAVRRF010000005">
    <property type="protein sequence ID" value="KAK5065701.1"/>
    <property type="molecule type" value="Genomic_DNA"/>
</dbReference>
<dbReference type="InterPro" id="IPR050815">
    <property type="entry name" value="TF_fung"/>
</dbReference>
<keyword evidence="4" id="KW-0238">DNA-binding</keyword>
<evidence type="ECO:0000313" key="10">
    <source>
        <dbReference type="Proteomes" id="UP001345691"/>
    </source>
</evidence>
<organism evidence="9 10">
    <name type="scientific">Exophiala sideris</name>
    <dbReference type="NCBI Taxonomy" id="1016849"/>
    <lineage>
        <taxon>Eukaryota</taxon>
        <taxon>Fungi</taxon>
        <taxon>Dikarya</taxon>
        <taxon>Ascomycota</taxon>
        <taxon>Pezizomycotina</taxon>
        <taxon>Eurotiomycetes</taxon>
        <taxon>Chaetothyriomycetidae</taxon>
        <taxon>Chaetothyriales</taxon>
        <taxon>Herpotrichiellaceae</taxon>
        <taxon>Exophiala</taxon>
    </lineage>
</organism>
<dbReference type="PROSITE" id="PS00463">
    <property type="entry name" value="ZN2_CY6_FUNGAL_1"/>
    <property type="match status" value="1"/>
</dbReference>
<dbReference type="CDD" id="cd00067">
    <property type="entry name" value="GAL4"/>
    <property type="match status" value="1"/>
</dbReference>
<evidence type="ECO:0000256" key="7">
    <source>
        <dbReference type="SAM" id="MobiDB-lite"/>
    </source>
</evidence>
<accession>A0ABR0JKD2</accession>
<feature type="domain" description="Zn(2)-C6 fungal-type" evidence="8">
    <location>
        <begin position="17"/>
        <end position="47"/>
    </location>
</feature>
<dbReference type="SUPFAM" id="SSF57701">
    <property type="entry name" value="Zn2/Cys6 DNA-binding domain"/>
    <property type="match status" value="1"/>
</dbReference>
<feature type="compositionally biased region" description="Polar residues" evidence="7">
    <location>
        <begin position="686"/>
        <end position="697"/>
    </location>
</feature>
<feature type="compositionally biased region" description="Polar residues" evidence="7">
    <location>
        <begin position="712"/>
        <end position="731"/>
    </location>
</feature>
<comment type="caution">
    <text evidence="9">The sequence shown here is derived from an EMBL/GenBank/DDBJ whole genome shotgun (WGS) entry which is preliminary data.</text>
</comment>
<gene>
    <name evidence="9" type="ORF">LTR69_003250</name>
</gene>
<keyword evidence="3" id="KW-0805">Transcription regulation</keyword>
<dbReference type="CDD" id="cd12148">
    <property type="entry name" value="fungal_TF_MHR"/>
    <property type="match status" value="1"/>
</dbReference>
<feature type="compositionally biased region" description="Low complexity" evidence="7">
    <location>
        <begin position="102"/>
        <end position="115"/>
    </location>
</feature>
<comment type="subcellular location">
    <subcellularLocation>
        <location evidence="1">Nucleus</location>
    </subcellularLocation>
</comment>
<feature type="region of interest" description="Disordered" evidence="7">
    <location>
        <begin position="712"/>
        <end position="765"/>
    </location>
</feature>
<dbReference type="SMART" id="SM00066">
    <property type="entry name" value="GAL4"/>
    <property type="match status" value="1"/>
</dbReference>
<keyword evidence="2" id="KW-0479">Metal-binding</keyword>
<evidence type="ECO:0000313" key="9">
    <source>
        <dbReference type="EMBL" id="KAK5065701.1"/>
    </source>
</evidence>
<keyword evidence="10" id="KW-1185">Reference proteome</keyword>
<dbReference type="PROSITE" id="PS50048">
    <property type="entry name" value="ZN2_CY6_FUNGAL_2"/>
    <property type="match status" value="1"/>
</dbReference>
<dbReference type="Proteomes" id="UP001345691">
    <property type="component" value="Unassembled WGS sequence"/>
</dbReference>
<evidence type="ECO:0000256" key="4">
    <source>
        <dbReference type="ARBA" id="ARBA00023125"/>
    </source>
</evidence>
<evidence type="ECO:0000256" key="3">
    <source>
        <dbReference type="ARBA" id="ARBA00023015"/>
    </source>
</evidence>
<dbReference type="Pfam" id="PF04082">
    <property type="entry name" value="Fungal_trans"/>
    <property type="match status" value="1"/>
</dbReference>
<feature type="region of interest" description="Disordered" evidence="7">
    <location>
        <begin position="669"/>
        <end position="697"/>
    </location>
</feature>
<protein>
    <recommendedName>
        <fullName evidence="8">Zn(2)-C6 fungal-type domain-containing protein</fullName>
    </recommendedName>
</protein>
<evidence type="ECO:0000256" key="6">
    <source>
        <dbReference type="ARBA" id="ARBA00023242"/>
    </source>
</evidence>
<feature type="region of interest" description="Disordered" evidence="7">
    <location>
        <begin position="52"/>
        <end position="115"/>
    </location>
</feature>
<name>A0ABR0JKD2_9EURO</name>
<evidence type="ECO:0000259" key="8">
    <source>
        <dbReference type="PROSITE" id="PS50048"/>
    </source>
</evidence>
<sequence>MSPGQGVACRQSQAVLACYTCRKRKIKCGRELPQCTICQETSQHCTYPSKAVRPGPKIGTVHGRTQKQRGTDFGRSPAQFNDGTQQHDAEPVEPSTGNGVRSHSPAPQLPSQSPAGTTDMLRLAYIIHPLFENCSPDQSNTVEHLQATNGRERYLDALTISCDSLGLTLVQLNRLLPRYFEVYSAFQLFRLPNLETELRRIPTTSQRTALLASLLAFGLKGLEHHDINDLAQGQVLTEAMGNPSIHFRDLSIKYMDLAIIELGDDPVTLPLLQAMILNTHCFLVQGVRGRAWRYLGTCIRCAYELNMHLIDADKAYAQEDQSVNAEQWCIEEEWRRAWWAIWEMDVFASFIRRCPTGIDWSQNETFLPAEDEKWYKGESQPSCVLEVHLVQRSKSLVATKNQSPKAWFIVINSLMKDAQDISSPTSIDKFPVSDHTPVLENAKAGANQQQKAKKQIVDANRLQTILNCLHCTTTALPNHLRYYGQQLHFRRRDGIHHGSQVLADSSVYEICLMDQLTRMMVLKYHIFRTGFKWQAMRDSMAADDTVVAMTSSVELQHLTQYFEAADSVVKIVRCSSADHYKHVNPFLASTAWLAGAIQLLHRSLLPNDSSDRDLPDSNFEVVSLTYQKAVDYWNMSKVPLRNWETLASGLEKSKDSPYPDGQYHYDIPGTFTGGYSKPSPRHATRTRQQLFSQSQPSIASEGTALDQIFQSYNNKQGNSPGDTFRSPASNTQPPPPLPERLLTDNDNVPGHVPWPTQESDMLASSSDAAYDQVSFEYTQLHSTMSSNILESIPFETDRTMNMDFSNYLDELFSGSYMP</sequence>
<dbReference type="Pfam" id="PF00172">
    <property type="entry name" value="Zn_clus"/>
    <property type="match status" value="1"/>
</dbReference>
<dbReference type="InterPro" id="IPR001138">
    <property type="entry name" value="Zn2Cys6_DnaBD"/>
</dbReference>
<evidence type="ECO:0000256" key="1">
    <source>
        <dbReference type="ARBA" id="ARBA00004123"/>
    </source>
</evidence>
<evidence type="ECO:0000256" key="2">
    <source>
        <dbReference type="ARBA" id="ARBA00022723"/>
    </source>
</evidence>